<evidence type="ECO:0000313" key="1">
    <source>
        <dbReference type="EMBL" id="KAL1561765.1"/>
    </source>
</evidence>
<dbReference type="EMBL" id="JBEAFC010000003">
    <property type="protein sequence ID" value="KAL1561765.1"/>
    <property type="molecule type" value="Genomic_DNA"/>
</dbReference>
<organism evidence="1 2">
    <name type="scientific">Salvia divinorum</name>
    <name type="common">Maria pastora</name>
    <name type="synonym">Diviner's sage</name>
    <dbReference type="NCBI Taxonomy" id="28513"/>
    <lineage>
        <taxon>Eukaryota</taxon>
        <taxon>Viridiplantae</taxon>
        <taxon>Streptophyta</taxon>
        <taxon>Embryophyta</taxon>
        <taxon>Tracheophyta</taxon>
        <taxon>Spermatophyta</taxon>
        <taxon>Magnoliopsida</taxon>
        <taxon>eudicotyledons</taxon>
        <taxon>Gunneridae</taxon>
        <taxon>Pentapetalae</taxon>
        <taxon>asterids</taxon>
        <taxon>lamiids</taxon>
        <taxon>Lamiales</taxon>
        <taxon>Lamiaceae</taxon>
        <taxon>Nepetoideae</taxon>
        <taxon>Mentheae</taxon>
        <taxon>Salviinae</taxon>
        <taxon>Salvia</taxon>
        <taxon>Salvia subgen. Calosphace</taxon>
    </lineage>
</organism>
<gene>
    <name evidence="1" type="ORF">AAHA92_04429</name>
</gene>
<dbReference type="Proteomes" id="UP001567538">
    <property type="component" value="Unassembled WGS sequence"/>
</dbReference>
<proteinExistence type="predicted"/>
<comment type="caution">
    <text evidence="1">The sequence shown here is derived from an EMBL/GenBank/DDBJ whole genome shotgun (WGS) entry which is preliminary data.</text>
</comment>
<sequence>MIKLLIHTVKKEPVRFSLLIELFLETFLAISEIGIVGRKFLNKCSNGRLHLSAIPKGILQTAHFLNFHFT</sequence>
<reference evidence="1 2" key="1">
    <citation type="submission" date="2024-06" db="EMBL/GenBank/DDBJ databases">
        <title>A chromosome level genome sequence of Diviner's sage (Salvia divinorum).</title>
        <authorList>
            <person name="Ford S.A."/>
            <person name="Ro D.-K."/>
            <person name="Ness R.W."/>
            <person name="Phillips M.A."/>
        </authorList>
    </citation>
    <scope>NUCLEOTIDE SEQUENCE [LARGE SCALE GENOMIC DNA]</scope>
    <source>
        <strain evidence="1">SAF-2024a</strain>
        <tissue evidence="1">Leaf</tissue>
    </source>
</reference>
<protein>
    <submittedName>
        <fullName evidence="1">Uncharacterized protein</fullName>
    </submittedName>
</protein>
<accession>A0ABD1HZ55</accession>
<name>A0ABD1HZ55_SALDI</name>
<keyword evidence="2" id="KW-1185">Reference proteome</keyword>
<dbReference type="AlphaFoldDB" id="A0ABD1HZ55"/>
<evidence type="ECO:0000313" key="2">
    <source>
        <dbReference type="Proteomes" id="UP001567538"/>
    </source>
</evidence>